<dbReference type="GO" id="GO:0004672">
    <property type="term" value="F:protein kinase activity"/>
    <property type="evidence" value="ECO:0007669"/>
    <property type="project" value="InterPro"/>
</dbReference>
<dbReference type="InterPro" id="IPR000719">
    <property type="entry name" value="Prot_kinase_dom"/>
</dbReference>
<dbReference type="GO" id="GO:0005524">
    <property type="term" value="F:ATP binding"/>
    <property type="evidence" value="ECO:0007669"/>
    <property type="project" value="InterPro"/>
</dbReference>
<evidence type="ECO:0000313" key="3">
    <source>
        <dbReference type="Proteomes" id="UP001301958"/>
    </source>
</evidence>
<dbReference type="InterPro" id="IPR053083">
    <property type="entry name" value="TF_kinase-domain_protein"/>
</dbReference>
<keyword evidence="3" id="KW-1185">Reference proteome</keyword>
<gene>
    <name evidence="2" type="ORF">QBC38DRAFT_547369</name>
</gene>
<dbReference type="Gene3D" id="1.10.510.10">
    <property type="entry name" value="Transferase(Phosphotransferase) domain 1"/>
    <property type="match status" value="1"/>
</dbReference>
<reference evidence="2" key="2">
    <citation type="submission" date="2023-05" db="EMBL/GenBank/DDBJ databases">
        <authorList>
            <consortium name="Lawrence Berkeley National Laboratory"/>
            <person name="Steindorff A."/>
            <person name="Hensen N."/>
            <person name="Bonometti L."/>
            <person name="Westerberg I."/>
            <person name="Brannstrom I.O."/>
            <person name="Guillou S."/>
            <person name="Cros-Aarteil S."/>
            <person name="Calhoun S."/>
            <person name="Haridas S."/>
            <person name="Kuo A."/>
            <person name="Mondo S."/>
            <person name="Pangilinan J."/>
            <person name="Riley R."/>
            <person name="Labutti K."/>
            <person name="Andreopoulos B."/>
            <person name="Lipzen A."/>
            <person name="Chen C."/>
            <person name="Yanf M."/>
            <person name="Daum C."/>
            <person name="Ng V."/>
            <person name="Clum A."/>
            <person name="Ohm R."/>
            <person name="Martin F."/>
            <person name="Silar P."/>
            <person name="Natvig D."/>
            <person name="Lalanne C."/>
            <person name="Gautier V."/>
            <person name="Ament-Velasquez S.L."/>
            <person name="Kruys A."/>
            <person name="Hutchinson M.I."/>
            <person name="Powell A.J."/>
            <person name="Barry K."/>
            <person name="Miller A.N."/>
            <person name="Grigoriev I.V."/>
            <person name="Debuchy R."/>
            <person name="Gladieux P."/>
            <person name="Thoren M.H."/>
            <person name="Johannesson H."/>
        </authorList>
    </citation>
    <scope>NUCLEOTIDE SEQUENCE</scope>
    <source>
        <strain evidence="2">CBS 990.96</strain>
    </source>
</reference>
<dbReference type="PANTHER" id="PTHR44305">
    <property type="entry name" value="SI:DKEY-192D15.2-RELATED"/>
    <property type="match status" value="1"/>
</dbReference>
<dbReference type="InterPro" id="IPR011009">
    <property type="entry name" value="Kinase-like_dom_sf"/>
</dbReference>
<feature type="domain" description="Protein kinase" evidence="1">
    <location>
        <begin position="112"/>
        <end position="527"/>
    </location>
</feature>
<accession>A0AAN7BK62</accession>
<dbReference type="SUPFAM" id="SSF56112">
    <property type="entry name" value="Protein kinase-like (PK-like)"/>
    <property type="match status" value="1"/>
</dbReference>
<dbReference type="PANTHER" id="PTHR44305:SF24">
    <property type="entry name" value="TYROSINE-PROTEIN KINASE C03B1.5-RELATED"/>
    <property type="match status" value="1"/>
</dbReference>
<evidence type="ECO:0000313" key="2">
    <source>
        <dbReference type="EMBL" id="KAK4224773.1"/>
    </source>
</evidence>
<evidence type="ECO:0000259" key="1">
    <source>
        <dbReference type="PROSITE" id="PS50011"/>
    </source>
</evidence>
<name>A0AAN7BK62_9PEZI</name>
<organism evidence="2 3">
    <name type="scientific">Podospora fimiseda</name>
    <dbReference type="NCBI Taxonomy" id="252190"/>
    <lineage>
        <taxon>Eukaryota</taxon>
        <taxon>Fungi</taxon>
        <taxon>Dikarya</taxon>
        <taxon>Ascomycota</taxon>
        <taxon>Pezizomycotina</taxon>
        <taxon>Sordariomycetes</taxon>
        <taxon>Sordariomycetidae</taxon>
        <taxon>Sordariales</taxon>
        <taxon>Podosporaceae</taxon>
        <taxon>Podospora</taxon>
    </lineage>
</organism>
<protein>
    <recommendedName>
        <fullName evidence="1">Protein kinase domain-containing protein</fullName>
    </recommendedName>
</protein>
<dbReference type="AlphaFoldDB" id="A0AAN7BK62"/>
<proteinExistence type="predicted"/>
<comment type="caution">
    <text evidence="2">The sequence shown here is derived from an EMBL/GenBank/DDBJ whole genome shotgun (WGS) entry which is preliminary data.</text>
</comment>
<reference evidence="2" key="1">
    <citation type="journal article" date="2023" name="Mol. Phylogenet. Evol.">
        <title>Genome-scale phylogeny and comparative genomics of the fungal order Sordariales.</title>
        <authorList>
            <person name="Hensen N."/>
            <person name="Bonometti L."/>
            <person name="Westerberg I."/>
            <person name="Brannstrom I.O."/>
            <person name="Guillou S."/>
            <person name="Cros-Aarteil S."/>
            <person name="Calhoun S."/>
            <person name="Haridas S."/>
            <person name="Kuo A."/>
            <person name="Mondo S."/>
            <person name="Pangilinan J."/>
            <person name="Riley R."/>
            <person name="LaButti K."/>
            <person name="Andreopoulos B."/>
            <person name="Lipzen A."/>
            <person name="Chen C."/>
            <person name="Yan M."/>
            <person name="Daum C."/>
            <person name="Ng V."/>
            <person name="Clum A."/>
            <person name="Steindorff A."/>
            <person name="Ohm R.A."/>
            <person name="Martin F."/>
            <person name="Silar P."/>
            <person name="Natvig D.O."/>
            <person name="Lalanne C."/>
            <person name="Gautier V."/>
            <person name="Ament-Velasquez S.L."/>
            <person name="Kruys A."/>
            <person name="Hutchinson M.I."/>
            <person name="Powell A.J."/>
            <person name="Barry K."/>
            <person name="Miller A.N."/>
            <person name="Grigoriev I.V."/>
            <person name="Debuchy R."/>
            <person name="Gladieux P."/>
            <person name="Hiltunen Thoren M."/>
            <person name="Johannesson H."/>
        </authorList>
    </citation>
    <scope>NUCLEOTIDE SEQUENCE</scope>
    <source>
        <strain evidence="2">CBS 990.96</strain>
    </source>
</reference>
<dbReference type="EMBL" id="MU865383">
    <property type="protein sequence ID" value="KAK4224773.1"/>
    <property type="molecule type" value="Genomic_DNA"/>
</dbReference>
<dbReference type="Proteomes" id="UP001301958">
    <property type="component" value="Unassembled WGS sequence"/>
</dbReference>
<sequence>MDQHPSLTLHQFLNFRRQQTYFLHLYRYGQAHQFPQLEPTRVWEHISVPKPGYWMGHRLSNPMVGNEYPPDKFFSQYKKDDKGATGSKPSLEMQQDFIDTLPRVIDTEAHLLKFKKVLGWGGLGLAALYMVQDKRRRFKRWVVVKYSLPGAADFQGEKDNHLLLARNRHIVQVVSIRGLPREQLQTTTKKTVKKWGMMPKLSTAPKGGINPYDNMQDSGFGRYLFIEKTKGVDEEVLDFSEDTLFIEHMRRGNLGSWICKGVGEKEPKFSDKVLWVMFDCLFRGVVAMAHPASIARKTEYEASGGRYGQWDFEEQVLPHTGWRREKKESDDLIHFDLDPSNILVGDFNLSKDKTHSMIPILKIGDLGLMNKMKEHKKRSAEMMWGTRATGKPFSGWLAPEQFHEEWDYLWNPLPDRETDPRTKPKVAGQYSWRTNVYWIGLNMFCLLTRFYPPKIPIPYWMGVEYITDEKTGKTTRREPWTYAGYLMRPDVIQEYDVDLLKTICYCMADDPMHRPDLKDLDRKIKWKLAQHWPGETDADTRKWAADFFSKPGMPGPEPPRSLFSGLNRFTVPNDSRYGAPPAVAGPSSIFSGTALHANNSSDSELEETHNEFRNSPMGNYPIGPDTPVPDPVSPTTNAMLDALNEILQPPTALRVTNAPGQSIDLLAKLFRNILRLD</sequence>
<dbReference type="PROSITE" id="PS50011">
    <property type="entry name" value="PROTEIN_KINASE_DOM"/>
    <property type="match status" value="1"/>
</dbReference>